<dbReference type="Gene3D" id="2.30.240.10">
    <property type="entry name" value="At5g01610-like"/>
    <property type="match status" value="1"/>
</dbReference>
<organism evidence="2 3">
    <name type="scientific">Dendrobium chrysotoxum</name>
    <name type="common">Orchid</name>
    <dbReference type="NCBI Taxonomy" id="161865"/>
    <lineage>
        <taxon>Eukaryota</taxon>
        <taxon>Viridiplantae</taxon>
        <taxon>Streptophyta</taxon>
        <taxon>Embryophyta</taxon>
        <taxon>Tracheophyta</taxon>
        <taxon>Spermatophyta</taxon>
        <taxon>Magnoliopsida</taxon>
        <taxon>Liliopsida</taxon>
        <taxon>Asparagales</taxon>
        <taxon>Orchidaceae</taxon>
        <taxon>Epidendroideae</taxon>
        <taxon>Malaxideae</taxon>
        <taxon>Dendrobiinae</taxon>
        <taxon>Dendrobium</taxon>
    </lineage>
</organism>
<dbReference type="EMBL" id="JAGFBR010000011">
    <property type="protein sequence ID" value="KAH0459258.1"/>
    <property type="molecule type" value="Genomic_DNA"/>
</dbReference>
<gene>
    <name evidence="2" type="ORF">IEQ34_012072</name>
</gene>
<comment type="caution">
    <text evidence="2">The sequence shown here is derived from an EMBL/GenBank/DDBJ whole genome shotgun (WGS) entry which is preliminary data.</text>
</comment>
<feature type="signal peptide" evidence="1">
    <location>
        <begin position="1"/>
        <end position="21"/>
    </location>
</feature>
<dbReference type="PANTHER" id="PTHR31676:SF71">
    <property type="entry name" value="EXPRESSED PROTEIN"/>
    <property type="match status" value="1"/>
</dbReference>
<keyword evidence="1" id="KW-0732">Signal</keyword>
<dbReference type="Pfam" id="PF04398">
    <property type="entry name" value="DUF538"/>
    <property type="match status" value="1"/>
</dbReference>
<sequence length="193" mass="21249">MLDTSLNILLLLLLAAGAGDAASAEATPPSPPSNGTTVYELLPKFGLPPGLVPNTVTSFSLASNGEFEVNLAGDCYVNFEYLVYYEPKITGVIRYGLIDDLKGIQVRRFFIWFDVDSIKVDLPPSNYIYFDVGLITKKLSVGQFKNIHSCEKGLSADLMEHGVGLDRPLQLYGTMEKELLLSFLDNHYGLHLD</sequence>
<accession>A0AAV7GUE0</accession>
<dbReference type="AlphaFoldDB" id="A0AAV7GUE0"/>
<evidence type="ECO:0000256" key="1">
    <source>
        <dbReference type="SAM" id="SignalP"/>
    </source>
</evidence>
<dbReference type="InterPro" id="IPR007493">
    <property type="entry name" value="DUF538"/>
</dbReference>
<dbReference type="SUPFAM" id="SSF141562">
    <property type="entry name" value="At5g01610-like"/>
    <property type="match status" value="1"/>
</dbReference>
<feature type="chain" id="PRO_5043787276" evidence="1">
    <location>
        <begin position="22"/>
        <end position="193"/>
    </location>
</feature>
<protein>
    <submittedName>
        <fullName evidence="2">Uncharacterized protein</fullName>
    </submittedName>
</protein>
<evidence type="ECO:0000313" key="3">
    <source>
        <dbReference type="Proteomes" id="UP000775213"/>
    </source>
</evidence>
<dbReference type="InterPro" id="IPR036758">
    <property type="entry name" value="At5g01610-like"/>
</dbReference>
<evidence type="ECO:0000313" key="2">
    <source>
        <dbReference type="EMBL" id="KAH0459258.1"/>
    </source>
</evidence>
<dbReference type="PANTHER" id="PTHR31676">
    <property type="entry name" value="T31J12.3 PROTEIN-RELATED"/>
    <property type="match status" value="1"/>
</dbReference>
<proteinExistence type="predicted"/>
<keyword evidence="3" id="KW-1185">Reference proteome</keyword>
<name>A0AAV7GUE0_DENCH</name>
<dbReference type="Proteomes" id="UP000775213">
    <property type="component" value="Unassembled WGS sequence"/>
</dbReference>
<reference evidence="2 3" key="1">
    <citation type="journal article" date="2021" name="Hortic Res">
        <title>Chromosome-scale assembly of the Dendrobium chrysotoxum genome enhances the understanding of orchid evolution.</title>
        <authorList>
            <person name="Zhang Y."/>
            <person name="Zhang G.Q."/>
            <person name="Zhang D."/>
            <person name="Liu X.D."/>
            <person name="Xu X.Y."/>
            <person name="Sun W.H."/>
            <person name="Yu X."/>
            <person name="Zhu X."/>
            <person name="Wang Z.W."/>
            <person name="Zhao X."/>
            <person name="Zhong W.Y."/>
            <person name="Chen H."/>
            <person name="Yin W.L."/>
            <person name="Huang T."/>
            <person name="Niu S.C."/>
            <person name="Liu Z.J."/>
        </authorList>
    </citation>
    <scope>NUCLEOTIDE SEQUENCE [LARGE SCALE GENOMIC DNA]</scope>
    <source>
        <strain evidence="2">Lindl</strain>
    </source>
</reference>